<evidence type="ECO:0000256" key="3">
    <source>
        <dbReference type="ARBA" id="ARBA00006759"/>
    </source>
</evidence>
<evidence type="ECO:0000313" key="9">
    <source>
        <dbReference type="EMBL" id="TDQ44835.1"/>
    </source>
</evidence>
<feature type="binding site" evidence="7">
    <location>
        <position position="53"/>
    </location>
    <ligand>
        <name>Zn(2+)</name>
        <dbReference type="ChEBI" id="CHEBI:29105"/>
        <label>1</label>
    </ligand>
</feature>
<feature type="binding site" evidence="7">
    <location>
        <position position="57"/>
    </location>
    <ligand>
        <name>Zn(2+)</name>
        <dbReference type="ChEBI" id="CHEBI:29105"/>
        <label>2</label>
    </ligand>
</feature>
<keyword evidence="10" id="KW-1185">Reference proteome</keyword>
<dbReference type="OrthoDB" id="9802248at2"/>
<dbReference type="PANTHER" id="PTHR43705">
    <property type="entry name" value="HYDROXYACYLGLUTATHIONE HYDROLASE"/>
    <property type="match status" value="1"/>
</dbReference>
<keyword evidence="4 7" id="KW-0479">Metal-binding</keyword>
<comment type="similarity">
    <text evidence="3 7">Belongs to the metallo-beta-lactamase superfamily. Glyoxalase II family.</text>
</comment>
<evidence type="ECO:0000259" key="8">
    <source>
        <dbReference type="SMART" id="SM00849"/>
    </source>
</evidence>
<feature type="binding site" evidence="7">
    <location>
        <position position="131"/>
    </location>
    <ligand>
        <name>Zn(2+)</name>
        <dbReference type="ChEBI" id="CHEBI:29105"/>
        <label>2</label>
    </ligand>
</feature>
<protein>
    <recommendedName>
        <fullName evidence="7">Hydroxyacylglutathione hydrolase</fullName>
        <ecNumber evidence="7">3.1.2.6</ecNumber>
    </recommendedName>
    <alternativeName>
        <fullName evidence="7">Glyoxalase II</fullName>
        <shortName evidence="7">Glx II</shortName>
    </alternativeName>
</protein>
<feature type="binding site" evidence="7">
    <location>
        <position position="55"/>
    </location>
    <ligand>
        <name>Zn(2+)</name>
        <dbReference type="ChEBI" id="CHEBI:29105"/>
        <label>1</label>
    </ligand>
</feature>
<dbReference type="GO" id="GO:0046872">
    <property type="term" value="F:metal ion binding"/>
    <property type="evidence" value="ECO:0007669"/>
    <property type="project" value="UniProtKB-KW"/>
</dbReference>
<dbReference type="InterPro" id="IPR001279">
    <property type="entry name" value="Metallo-B-lactamas"/>
</dbReference>
<reference evidence="9 10" key="1">
    <citation type="submission" date="2019-03" db="EMBL/GenBank/DDBJ databases">
        <title>Genomic Encyclopedia of Type Strains, Phase IV (KMG-IV): sequencing the most valuable type-strain genomes for metagenomic binning, comparative biology and taxonomic classification.</title>
        <authorList>
            <person name="Goeker M."/>
        </authorList>
    </citation>
    <scope>NUCLEOTIDE SEQUENCE [LARGE SCALE GENOMIC DNA]</scope>
    <source>
        <strain evidence="9 10">DSM 19605</strain>
    </source>
</reference>
<dbReference type="Pfam" id="PF00753">
    <property type="entry name" value="Lactamase_B"/>
    <property type="match status" value="1"/>
</dbReference>
<accession>A0A4R6UIJ4</accession>
<evidence type="ECO:0000256" key="7">
    <source>
        <dbReference type="HAMAP-Rule" id="MF_01374"/>
    </source>
</evidence>
<dbReference type="InterPro" id="IPR035680">
    <property type="entry name" value="Clx_II_MBL"/>
</dbReference>
<feature type="domain" description="Metallo-beta-lactamase" evidence="8">
    <location>
        <begin position="12"/>
        <end position="169"/>
    </location>
</feature>
<dbReference type="GO" id="GO:0019243">
    <property type="term" value="P:methylglyoxal catabolic process to D-lactate via S-lactoyl-glutathione"/>
    <property type="evidence" value="ECO:0007669"/>
    <property type="project" value="UniProtKB-UniRule"/>
</dbReference>
<dbReference type="Pfam" id="PF16123">
    <property type="entry name" value="HAGH_C"/>
    <property type="match status" value="1"/>
</dbReference>
<dbReference type="HAMAP" id="MF_01374">
    <property type="entry name" value="Glyoxalase_2"/>
    <property type="match status" value="1"/>
</dbReference>
<comment type="function">
    <text evidence="7">Thiolesterase that catalyzes the hydrolysis of S-D-lactoyl-glutathione to form glutathione and D-lactic acid.</text>
</comment>
<organism evidence="9 10">
    <name type="scientific">Tepidicella xavieri</name>
    <dbReference type="NCBI Taxonomy" id="360241"/>
    <lineage>
        <taxon>Bacteria</taxon>
        <taxon>Pseudomonadati</taxon>
        <taxon>Pseudomonadota</taxon>
        <taxon>Betaproteobacteria</taxon>
        <taxon>Burkholderiales</taxon>
        <taxon>Tepidicella</taxon>
    </lineage>
</organism>
<dbReference type="AlphaFoldDB" id="A0A4R6UIJ4"/>
<feature type="binding site" evidence="7">
    <location>
        <position position="131"/>
    </location>
    <ligand>
        <name>Zn(2+)</name>
        <dbReference type="ChEBI" id="CHEBI:29105"/>
        <label>1</label>
    </ligand>
</feature>
<dbReference type="EMBL" id="SNYL01000002">
    <property type="protein sequence ID" value="TDQ44835.1"/>
    <property type="molecule type" value="Genomic_DNA"/>
</dbReference>
<gene>
    <name evidence="7" type="primary">gloB</name>
    <name evidence="9" type="ORF">DFR43_102178</name>
</gene>
<dbReference type="GO" id="GO:0004416">
    <property type="term" value="F:hydroxyacylglutathione hydrolase activity"/>
    <property type="evidence" value="ECO:0007669"/>
    <property type="project" value="UniProtKB-UniRule"/>
</dbReference>
<dbReference type="PIRSF" id="PIRSF005457">
    <property type="entry name" value="Glx"/>
    <property type="match status" value="1"/>
</dbReference>
<dbReference type="CDD" id="cd07723">
    <property type="entry name" value="hydroxyacylglutathione_hydrolase_MBL-fold"/>
    <property type="match status" value="1"/>
</dbReference>
<dbReference type="SMART" id="SM00849">
    <property type="entry name" value="Lactamase_B"/>
    <property type="match status" value="1"/>
</dbReference>
<evidence type="ECO:0000313" key="10">
    <source>
        <dbReference type="Proteomes" id="UP000295510"/>
    </source>
</evidence>
<evidence type="ECO:0000256" key="2">
    <source>
        <dbReference type="ARBA" id="ARBA00004963"/>
    </source>
</evidence>
<feature type="binding site" evidence="7">
    <location>
        <position position="169"/>
    </location>
    <ligand>
        <name>Zn(2+)</name>
        <dbReference type="ChEBI" id="CHEBI:29105"/>
        <label>2</label>
    </ligand>
</feature>
<keyword evidence="6 7" id="KW-0862">Zinc</keyword>
<feature type="binding site" evidence="7">
    <location>
        <position position="109"/>
    </location>
    <ligand>
        <name>Zn(2+)</name>
        <dbReference type="ChEBI" id="CHEBI:29105"/>
        <label>1</label>
    </ligand>
</feature>
<sequence>MRILHPIAAFTDNYIWALHDGQSALVVDPGDAAPVHAWLQAQALTLTGILITHHHADHTGGVAELMARYQVPAWGPAFEPLPDGVHRLEGGDRLALNGLAIEVLDVPGHTAGHIAYYCPGAEGGPLLFCGDTLFSAGCGRLFEGTAAQMLDSLDRLAALPGDTRICCAHEYTLSNLRFAQAVEPHNAALAEYRHWCERQRESGHPTLPSRLSLERAINPFLRSREPSVRAALSPLGPLASDDAGVFAALRAWKDRFR</sequence>
<dbReference type="InterPro" id="IPR036866">
    <property type="entry name" value="RibonucZ/Hydroxyglut_hydro"/>
</dbReference>
<dbReference type="InterPro" id="IPR050110">
    <property type="entry name" value="Glyoxalase_II_hydrolase"/>
</dbReference>
<comment type="pathway">
    <text evidence="2 7">Secondary metabolite metabolism; methylglyoxal degradation; (R)-lactate from methylglyoxal: step 2/2.</text>
</comment>
<comment type="caution">
    <text evidence="9">The sequence shown here is derived from an EMBL/GenBank/DDBJ whole genome shotgun (WGS) entry which is preliminary data.</text>
</comment>
<comment type="subunit">
    <text evidence="7">Monomer.</text>
</comment>
<dbReference type="RefSeq" id="WP_133595753.1">
    <property type="nucleotide sequence ID" value="NZ_SNYL01000002.1"/>
</dbReference>
<evidence type="ECO:0000256" key="4">
    <source>
        <dbReference type="ARBA" id="ARBA00022723"/>
    </source>
</evidence>
<keyword evidence="5 7" id="KW-0378">Hydrolase</keyword>
<name>A0A4R6UIJ4_9BURK</name>
<dbReference type="InterPro" id="IPR017782">
    <property type="entry name" value="Hydroxyacylglutathione_Hdrlase"/>
</dbReference>
<dbReference type="EC" id="3.1.2.6" evidence="7"/>
<dbReference type="InterPro" id="IPR032282">
    <property type="entry name" value="HAGH_C"/>
</dbReference>
<dbReference type="Gene3D" id="3.60.15.10">
    <property type="entry name" value="Ribonuclease Z/Hydroxyacylglutathione hydrolase-like"/>
    <property type="match status" value="1"/>
</dbReference>
<feature type="binding site" evidence="7">
    <location>
        <position position="58"/>
    </location>
    <ligand>
        <name>Zn(2+)</name>
        <dbReference type="ChEBI" id="CHEBI:29105"/>
        <label>2</label>
    </ligand>
</feature>
<evidence type="ECO:0000256" key="1">
    <source>
        <dbReference type="ARBA" id="ARBA00001623"/>
    </source>
</evidence>
<dbReference type="PANTHER" id="PTHR43705:SF1">
    <property type="entry name" value="HYDROXYACYLGLUTATHIONE HYDROLASE GLOB"/>
    <property type="match status" value="1"/>
</dbReference>
<dbReference type="SUPFAM" id="SSF56281">
    <property type="entry name" value="Metallo-hydrolase/oxidoreductase"/>
    <property type="match status" value="1"/>
</dbReference>
<comment type="cofactor">
    <cofactor evidence="7">
        <name>Zn(2+)</name>
        <dbReference type="ChEBI" id="CHEBI:29105"/>
    </cofactor>
    <text evidence="7">Binds 2 Zn(2+) ions per subunit.</text>
</comment>
<dbReference type="NCBIfam" id="TIGR03413">
    <property type="entry name" value="GSH_gloB"/>
    <property type="match status" value="1"/>
</dbReference>
<comment type="catalytic activity">
    <reaction evidence="1 7">
        <text>an S-(2-hydroxyacyl)glutathione + H2O = a 2-hydroxy carboxylate + glutathione + H(+)</text>
        <dbReference type="Rhea" id="RHEA:21864"/>
        <dbReference type="ChEBI" id="CHEBI:15377"/>
        <dbReference type="ChEBI" id="CHEBI:15378"/>
        <dbReference type="ChEBI" id="CHEBI:57925"/>
        <dbReference type="ChEBI" id="CHEBI:58896"/>
        <dbReference type="ChEBI" id="CHEBI:71261"/>
        <dbReference type="EC" id="3.1.2.6"/>
    </reaction>
</comment>
<evidence type="ECO:0000256" key="6">
    <source>
        <dbReference type="ARBA" id="ARBA00022833"/>
    </source>
</evidence>
<proteinExistence type="inferred from homology"/>
<dbReference type="UniPathway" id="UPA00619">
    <property type="reaction ID" value="UER00676"/>
</dbReference>
<evidence type="ECO:0000256" key="5">
    <source>
        <dbReference type="ARBA" id="ARBA00022801"/>
    </source>
</evidence>
<dbReference type="Proteomes" id="UP000295510">
    <property type="component" value="Unassembled WGS sequence"/>
</dbReference>